<sequence>MDIKKPKAVIGTNSWGGAVAAKVFRGSSVDDQTLKDTIAAAKEKGLLIFDLAQVYGLGKAQKKIGAFGTEGIIISAKFTPQSKYTPEQVRKSLERDLAEFKRGYVDIYWLHRPVDTERNLAEMIELYHEEKIHYIGVSNFSLEECKQAKAFLDSAGVPLYGVQNHYSLLDRKWEEEGVLGWCHENDILYWGWAVLEEGLLTDPRIKKQASITKLMMNGKKEKLTLLYEQMEKVAKNHHIAIPQVAIAFCAAKGVVPICGCRKPYQVEQLHEAVNTMLTNQEMQLLEEEADRANVKIFK</sequence>
<dbReference type="GO" id="GO:0005737">
    <property type="term" value="C:cytoplasm"/>
    <property type="evidence" value="ECO:0007669"/>
    <property type="project" value="TreeGrafter"/>
</dbReference>
<dbReference type="OrthoDB" id="9773828at2"/>
<dbReference type="eggNOG" id="COG0667">
    <property type="taxonomic scope" value="Bacteria"/>
</dbReference>
<feature type="domain" description="NADP-dependent oxidoreductase" evidence="2">
    <location>
        <begin position="9"/>
        <end position="287"/>
    </location>
</feature>
<dbReference type="PANTHER" id="PTHR43625">
    <property type="entry name" value="AFLATOXIN B1 ALDEHYDE REDUCTASE"/>
    <property type="match status" value="1"/>
</dbReference>
<protein>
    <submittedName>
        <fullName evidence="3">Oxidoreductase, aldo/keto reductase family protein</fullName>
    </submittedName>
</protein>
<evidence type="ECO:0000256" key="1">
    <source>
        <dbReference type="ARBA" id="ARBA00023002"/>
    </source>
</evidence>
<keyword evidence="1" id="KW-0560">Oxidoreductase</keyword>
<evidence type="ECO:0000259" key="2">
    <source>
        <dbReference type="Pfam" id="PF00248"/>
    </source>
</evidence>
<name>C6LMB0_9FIRM</name>
<reference evidence="3" key="1">
    <citation type="submission" date="2009-07" db="EMBL/GenBank/DDBJ databases">
        <authorList>
            <person name="Weinstock G."/>
            <person name="Sodergren E."/>
            <person name="Clifton S."/>
            <person name="Fulton L."/>
            <person name="Fulton B."/>
            <person name="Courtney L."/>
            <person name="Fronick C."/>
            <person name="Harrison M."/>
            <person name="Strong C."/>
            <person name="Farmer C."/>
            <person name="Delahaunty K."/>
            <person name="Markovic C."/>
            <person name="Hall O."/>
            <person name="Minx P."/>
            <person name="Tomlinson C."/>
            <person name="Mitreva M."/>
            <person name="Nelson J."/>
            <person name="Hou S."/>
            <person name="Wollam A."/>
            <person name="Pepin K.H."/>
            <person name="Johnson M."/>
            <person name="Bhonagiri V."/>
            <person name="Nash W.E."/>
            <person name="Warren W."/>
            <person name="Chinwalla A."/>
            <person name="Mardis E.R."/>
            <person name="Wilson R.K."/>
        </authorList>
    </citation>
    <scope>NUCLEOTIDE SEQUENCE [LARGE SCALE GENOMIC DNA]</scope>
    <source>
        <strain evidence="3">DSM 14469</strain>
    </source>
</reference>
<gene>
    <name evidence="3" type="ORF">BRYFOR_09809</name>
</gene>
<dbReference type="STRING" id="168384.SAMN05660368_02551"/>
<dbReference type="AlphaFoldDB" id="C6LMB0"/>
<comment type="caution">
    <text evidence="3">The sequence shown here is derived from an EMBL/GenBank/DDBJ whole genome shotgun (WGS) entry which is preliminary data.</text>
</comment>
<dbReference type="PANTHER" id="PTHR43625:SF5">
    <property type="entry name" value="PYRIDOXAL REDUCTASE, CHLOROPLASTIC"/>
    <property type="match status" value="1"/>
</dbReference>
<dbReference type="InterPro" id="IPR036812">
    <property type="entry name" value="NAD(P)_OxRdtase_dom_sf"/>
</dbReference>
<keyword evidence="4" id="KW-1185">Reference proteome</keyword>
<dbReference type="Proteomes" id="UP000005561">
    <property type="component" value="Unassembled WGS sequence"/>
</dbReference>
<dbReference type="GO" id="GO:0016491">
    <property type="term" value="F:oxidoreductase activity"/>
    <property type="evidence" value="ECO:0007669"/>
    <property type="project" value="UniProtKB-KW"/>
</dbReference>
<proteinExistence type="predicted"/>
<evidence type="ECO:0000313" key="3">
    <source>
        <dbReference type="EMBL" id="EET58251.1"/>
    </source>
</evidence>
<dbReference type="RefSeq" id="WP_006864561.1">
    <property type="nucleotide sequence ID" value="NZ_ACCL02000040.1"/>
</dbReference>
<dbReference type="Pfam" id="PF00248">
    <property type="entry name" value="Aldo_ket_red"/>
    <property type="match status" value="1"/>
</dbReference>
<dbReference type="EMBL" id="ACCL02000040">
    <property type="protein sequence ID" value="EET58251.1"/>
    <property type="molecule type" value="Genomic_DNA"/>
</dbReference>
<accession>C6LMB0</accession>
<organism evidence="3 4">
    <name type="scientific">Marvinbryantia formatexigens DSM 14469</name>
    <dbReference type="NCBI Taxonomy" id="478749"/>
    <lineage>
        <taxon>Bacteria</taxon>
        <taxon>Bacillati</taxon>
        <taxon>Bacillota</taxon>
        <taxon>Clostridia</taxon>
        <taxon>Lachnospirales</taxon>
        <taxon>Lachnospiraceae</taxon>
        <taxon>Marvinbryantia</taxon>
    </lineage>
</organism>
<dbReference type="Gene3D" id="3.20.20.100">
    <property type="entry name" value="NADP-dependent oxidoreductase domain"/>
    <property type="match status" value="1"/>
</dbReference>
<dbReference type="InterPro" id="IPR023210">
    <property type="entry name" value="NADP_OxRdtase_dom"/>
</dbReference>
<evidence type="ECO:0000313" key="4">
    <source>
        <dbReference type="Proteomes" id="UP000005561"/>
    </source>
</evidence>
<dbReference type="SUPFAM" id="SSF51430">
    <property type="entry name" value="NAD(P)-linked oxidoreductase"/>
    <property type="match status" value="1"/>
</dbReference>
<dbReference type="InterPro" id="IPR050791">
    <property type="entry name" value="Aldo-Keto_reductase"/>
</dbReference>